<evidence type="ECO:0000313" key="8">
    <source>
        <dbReference type="Proteomes" id="UP000029998"/>
    </source>
</evidence>
<feature type="transmembrane region" description="Helical" evidence="5">
    <location>
        <begin position="177"/>
        <end position="194"/>
    </location>
</feature>
<dbReference type="STRING" id="1385517.N800_04445"/>
<dbReference type="PANTHER" id="PTHR37422:SF23">
    <property type="entry name" value="TEICHURONIC ACID BIOSYNTHESIS PROTEIN TUAE"/>
    <property type="match status" value="1"/>
</dbReference>
<keyword evidence="3 5" id="KW-1133">Transmembrane helix</keyword>
<evidence type="ECO:0000256" key="3">
    <source>
        <dbReference type="ARBA" id="ARBA00022989"/>
    </source>
</evidence>
<dbReference type="Proteomes" id="UP000029998">
    <property type="component" value="Unassembled WGS sequence"/>
</dbReference>
<accession>A0A0A0EVR9</accession>
<evidence type="ECO:0000313" key="7">
    <source>
        <dbReference type="EMBL" id="KGM54320.1"/>
    </source>
</evidence>
<feature type="transmembrane region" description="Helical" evidence="5">
    <location>
        <begin position="344"/>
        <end position="363"/>
    </location>
</feature>
<feature type="domain" description="O-antigen ligase-related" evidence="6">
    <location>
        <begin position="211"/>
        <end position="352"/>
    </location>
</feature>
<keyword evidence="2 5" id="KW-0812">Transmembrane</keyword>
<evidence type="ECO:0000256" key="5">
    <source>
        <dbReference type="SAM" id="Phobius"/>
    </source>
</evidence>
<name>A0A0A0EVR9_9GAMM</name>
<keyword evidence="8" id="KW-1185">Reference proteome</keyword>
<dbReference type="PANTHER" id="PTHR37422">
    <property type="entry name" value="TEICHURONIC ACID BIOSYNTHESIS PROTEIN TUAE"/>
    <property type="match status" value="1"/>
</dbReference>
<proteinExistence type="predicted"/>
<feature type="transmembrane region" description="Helical" evidence="5">
    <location>
        <begin position="253"/>
        <end position="272"/>
    </location>
</feature>
<feature type="transmembrane region" description="Helical" evidence="5">
    <location>
        <begin position="375"/>
        <end position="393"/>
    </location>
</feature>
<comment type="caution">
    <text evidence="7">The sequence shown here is derived from an EMBL/GenBank/DDBJ whole genome shotgun (WGS) entry which is preliminary data.</text>
</comment>
<evidence type="ECO:0000256" key="2">
    <source>
        <dbReference type="ARBA" id="ARBA00022692"/>
    </source>
</evidence>
<sequence>MLLAALLFGGGPRGLGDLAVHLAALPAAALAALRWRTAERASLQRWVAWGWGGILLVLSLSLLPLPASVWGHGGPRADLLAGLTVIGESGGWRPWSLDPWGTARALLAVGTAFALWALLTTLGEASRRRLLMLAIGAGLAMALLGFAQAAAGAHSTLRPHAYHHPVGAIGLFANRNHFASLMGMLLPLTLALAARAQRHRRPSEAAVWYGAAVILMLAAALSFSRMGGALALLATLAAVPLCLRGEGRARRRLLAPISAVAVAAAGVAVYAWNGLAQRLNQDVAEDLRWQYLQYGWQAAKAYLPWGSGAGSFREVYAPFEPMGAMRDVHALHAHNDLLQVAIELGVPGLLLVAGLLAVLIVAVRKYRIADCGGREILTAAALAVSVPLVHSFVDYPLRTLAVATTFAMCMALITANSQRAQ</sequence>
<comment type="subcellular location">
    <subcellularLocation>
        <location evidence="1">Membrane</location>
        <topology evidence="1">Multi-pass membrane protein</topology>
    </subcellularLocation>
</comment>
<feature type="transmembrane region" description="Helical" evidence="5">
    <location>
        <begin position="229"/>
        <end position="246"/>
    </location>
</feature>
<evidence type="ECO:0000259" key="6">
    <source>
        <dbReference type="Pfam" id="PF04932"/>
    </source>
</evidence>
<feature type="transmembrane region" description="Helical" evidence="5">
    <location>
        <begin position="399"/>
        <end position="417"/>
    </location>
</feature>
<dbReference type="AlphaFoldDB" id="A0A0A0EVR9"/>
<dbReference type="Pfam" id="PF04932">
    <property type="entry name" value="Wzy_C"/>
    <property type="match status" value="1"/>
</dbReference>
<evidence type="ECO:0000256" key="4">
    <source>
        <dbReference type="ARBA" id="ARBA00023136"/>
    </source>
</evidence>
<dbReference type="InterPro" id="IPR051533">
    <property type="entry name" value="WaaL-like"/>
</dbReference>
<feature type="transmembrane region" description="Helical" evidence="5">
    <location>
        <begin position="206"/>
        <end position="223"/>
    </location>
</feature>
<dbReference type="GO" id="GO:0016020">
    <property type="term" value="C:membrane"/>
    <property type="evidence" value="ECO:0007669"/>
    <property type="project" value="UniProtKB-SubCell"/>
</dbReference>
<feature type="transmembrane region" description="Helical" evidence="5">
    <location>
        <begin position="131"/>
        <end position="157"/>
    </location>
</feature>
<gene>
    <name evidence="7" type="ORF">N800_04445</name>
</gene>
<feature type="transmembrane region" description="Helical" evidence="5">
    <location>
        <begin position="18"/>
        <end position="35"/>
    </location>
</feature>
<dbReference type="EMBL" id="AVPU01000014">
    <property type="protein sequence ID" value="KGM54320.1"/>
    <property type="molecule type" value="Genomic_DNA"/>
</dbReference>
<reference evidence="7 8" key="1">
    <citation type="submission" date="2013-08" db="EMBL/GenBank/DDBJ databases">
        <title>Genome sequencing of Lysobacter.</title>
        <authorList>
            <person name="Zhang S."/>
            <person name="Wang G."/>
        </authorList>
    </citation>
    <scope>NUCLEOTIDE SEQUENCE [LARGE SCALE GENOMIC DNA]</scope>
    <source>
        <strain evidence="7 8">GH1-9</strain>
    </source>
</reference>
<evidence type="ECO:0000256" key="1">
    <source>
        <dbReference type="ARBA" id="ARBA00004141"/>
    </source>
</evidence>
<protein>
    <recommendedName>
        <fullName evidence="6">O-antigen ligase-related domain-containing protein</fullName>
    </recommendedName>
</protein>
<keyword evidence="4 5" id="KW-0472">Membrane</keyword>
<feature type="transmembrane region" description="Helical" evidence="5">
    <location>
        <begin position="47"/>
        <end position="70"/>
    </location>
</feature>
<dbReference type="InterPro" id="IPR007016">
    <property type="entry name" value="O-antigen_ligase-rel_domated"/>
</dbReference>
<organism evidence="7 8">
    <name type="scientific">Lysobacter daejeonensis GH1-9</name>
    <dbReference type="NCBI Taxonomy" id="1385517"/>
    <lineage>
        <taxon>Bacteria</taxon>
        <taxon>Pseudomonadati</taxon>
        <taxon>Pseudomonadota</taxon>
        <taxon>Gammaproteobacteria</taxon>
        <taxon>Lysobacterales</taxon>
        <taxon>Lysobacteraceae</taxon>
        <taxon>Aerolutibacter</taxon>
    </lineage>
</organism>
<feature type="transmembrane region" description="Helical" evidence="5">
    <location>
        <begin position="101"/>
        <end position="119"/>
    </location>
</feature>
<dbReference type="eggNOG" id="COG3307">
    <property type="taxonomic scope" value="Bacteria"/>
</dbReference>